<accession>A0A317T9G4</accession>
<evidence type="ECO:0000256" key="1">
    <source>
        <dbReference type="SAM" id="SignalP"/>
    </source>
</evidence>
<dbReference type="AlphaFoldDB" id="A0A317T9G4"/>
<comment type="caution">
    <text evidence="2">The sequence shown here is derived from an EMBL/GenBank/DDBJ whole genome shotgun (WGS) entry which is preliminary data.</text>
</comment>
<feature type="signal peptide" evidence="1">
    <location>
        <begin position="1"/>
        <end position="22"/>
    </location>
</feature>
<keyword evidence="3" id="KW-1185">Reference proteome</keyword>
<dbReference type="OrthoDB" id="596751at2"/>
<protein>
    <recommendedName>
        <fullName evidence="4">Porin</fullName>
    </recommendedName>
</protein>
<evidence type="ECO:0008006" key="4">
    <source>
        <dbReference type="Google" id="ProtNLM"/>
    </source>
</evidence>
<evidence type="ECO:0000313" key="2">
    <source>
        <dbReference type="EMBL" id="PWW83389.1"/>
    </source>
</evidence>
<gene>
    <name evidence="2" type="ORF">CR164_00235</name>
</gene>
<dbReference type="InterPro" id="IPR032638">
    <property type="entry name" value="Porin_5"/>
</dbReference>
<dbReference type="Pfam" id="PF16930">
    <property type="entry name" value="Porin_5"/>
    <property type="match status" value="2"/>
</dbReference>
<name>A0A317T9G4_9CHLB</name>
<dbReference type="EMBL" id="PDNZ01000001">
    <property type="protein sequence ID" value="PWW83389.1"/>
    <property type="molecule type" value="Genomic_DNA"/>
</dbReference>
<organism evidence="2 3">
    <name type="scientific">Prosthecochloris marina</name>
    <dbReference type="NCBI Taxonomy" id="2017681"/>
    <lineage>
        <taxon>Bacteria</taxon>
        <taxon>Pseudomonadati</taxon>
        <taxon>Chlorobiota</taxon>
        <taxon>Chlorobiia</taxon>
        <taxon>Chlorobiales</taxon>
        <taxon>Chlorobiaceae</taxon>
        <taxon>Prosthecochloris</taxon>
    </lineage>
</organism>
<dbReference type="RefSeq" id="WP_110022271.1">
    <property type="nucleotide sequence ID" value="NZ_PDNZ01000001.1"/>
</dbReference>
<sequence length="375" mass="41308">MKNFFMLLVFFSVAGSVIDALAVDWNWKGDVMYRYQIDNPETKDNNRDSHRLRVRIGGFPAISDVLSAGIELSTGGSNPVSRMQVLGEGFTAKSFKLNQAYIDFHPMAYGLDGHVDIIFGKRAVNESIIRVNDLLWDADLTMEGISLHYGKDGRKHPAGLSAVLGYYLIDESGDIENDPAFWVSQLAWNGNVDNNNFMIGAGFYNYLNIAGTNVSGWAYKDKLFNNSGTGSGTPAATLKYDYDVLEIFMHFDAGLTGKVPLKVYGQCAINVAEDVDEENKAYLFGAKLGKATKPGRWEIDANYCYIEKDALLGAFTDGTRFGGGTDGKGFELGGKYLLVKNLMVSLKYYNHDQGVGSEEAGEGLDIWQADLVVKF</sequence>
<proteinExistence type="predicted"/>
<reference evidence="3" key="1">
    <citation type="submission" date="2017-10" db="EMBL/GenBank/DDBJ databases">
        <authorList>
            <person name="Gaisin V.A."/>
            <person name="Rysina M.S."/>
            <person name="Grouzdev D.S."/>
        </authorList>
    </citation>
    <scope>NUCLEOTIDE SEQUENCE [LARGE SCALE GENOMIC DNA]</scope>
    <source>
        <strain evidence="3">V1</strain>
    </source>
</reference>
<dbReference type="Proteomes" id="UP000246278">
    <property type="component" value="Unassembled WGS sequence"/>
</dbReference>
<evidence type="ECO:0000313" key="3">
    <source>
        <dbReference type="Proteomes" id="UP000246278"/>
    </source>
</evidence>
<feature type="chain" id="PRO_5016278402" description="Porin" evidence="1">
    <location>
        <begin position="23"/>
        <end position="375"/>
    </location>
</feature>
<keyword evidence="1" id="KW-0732">Signal</keyword>